<dbReference type="AlphaFoldDB" id="A0AAV4PET4"/>
<accession>A0AAV4PET4</accession>
<protein>
    <submittedName>
        <fullName evidence="1">Uncharacterized protein</fullName>
    </submittedName>
</protein>
<sequence length="115" mass="12884">MDVHIFVPRRSEEFPKCGCPETPFHQIQNPIGVRRVFTCSPSATAIWLTFASILATLRHRIPPFQPSLPLVIGSAAHYSSSLFCISLTDVLPSGLRPFGRTAYVRPRLSDFFPKN</sequence>
<evidence type="ECO:0000313" key="2">
    <source>
        <dbReference type="Proteomes" id="UP001054837"/>
    </source>
</evidence>
<reference evidence="1 2" key="1">
    <citation type="submission" date="2021-06" db="EMBL/GenBank/DDBJ databases">
        <title>Caerostris darwini draft genome.</title>
        <authorList>
            <person name="Kono N."/>
            <person name="Arakawa K."/>
        </authorList>
    </citation>
    <scope>NUCLEOTIDE SEQUENCE [LARGE SCALE GENOMIC DNA]</scope>
</reference>
<keyword evidence="2" id="KW-1185">Reference proteome</keyword>
<dbReference type="EMBL" id="BPLQ01002757">
    <property type="protein sequence ID" value="GIX95548.1"/>
    <property type="molecule type" value="Genomic_DNA"/>
</dbReference>
<organism evidence="1 2">
    <name type="scientific">Caerostris darwini</name>
    <dbReference type="NCBI Taxonomy" id="1538125"/>
    <lineage>
        <taxon>Eukaryota</taxon>
        <taxon>Metazoa</taxon>
        <taxon>Ecdysozoa</taxon>
        <taxon>Arthropoda</taxon>
        <taxon>Chelicerata</taxon>
        <taxon>Arachnida</taxon>
        <taxon>Araneae</taxon>
        <taxon>Araneomorphae</taxon>
        <taxon>Entelegynae</taxon>
        <taxon>Araneoidea</taxon>
        <taxon>Araneidae</taxon>
        <taxon>Caerostris</taxon>
    </lineage>
</organism>
<gene>
    <name evidence="1" type="ORF">CDAR_180241</name>
</gene>
<comment type="caution">
    <text evidence="1">The sequence shown here is derived from an EMBL/GenBank/DDBJ whole genome shotgun (WGS) entry which is preliminary data.</text>
</comment>
<dbReference type="Proteomes" id="UP001054837">
    <property type="component" value="Unassembled WGS sequence"/>
</dbReference>
<proteinExistence type="predicted"/>
<name>A0AAV4PET4_9ARAC</name>
<evidence type="ECO:0000313" key="1">
    <source>
        <dbReference type="EMBL" id="GIX95548.1"/>
    </source>
</evidence>